<dbReference type="RefSeq" id="WP_011523975.1">
    <property type="nucleotide sequence ID" value="NC_008009.1"/>
</dbReference>
<evidence type="ECO:0000313" key="2">
    <source>
        <dbReference type="Proteomes" id="UP000002432"/>
    </source>
</evidence>
<evidence type="ECO:0000313" key="1">
    <source>
        <dbReference type="EMBL" id="ABF42176.1"/>
    </source>
</evidence>
<sequence length="201" mass="22170">MMQIDQPFGPQLIAGDSWSWTLDLSDYDPVTYTLKYFFRGPGTLDLVATASGNSFKVTAAGTDTSALPPGIYAWSMCVFDASNNRTELDRGQVEVLLDIAGETAGLENRGWVKISLDNVRAVLQGRAGRVEKQYMINGRELQLLSPQELVNLEGYLSSRYRREQIESGELPPASNQVKVSFGDASNPVLVRMWKNFPGNSA</sequence>
<reference evidence="1 2" key="1">
    <citation type="journal article" date="2009" name="Appl. Environ. Microbiol.">
        <title>Three genomes from the phylum Acidobacteria provide insight into the lifestyles of these microorganisms in soils.</title>
        <authorList>
            <person name="Ward N.L."/>
            <person name="Challacombe J.F."/>
            <person name="Janssen P.H."/>
            <person name="Henrissat B."/>
            <person name="Coutinho P.M."/>
            <person name="Wu M."/>
            <person name="Xie G."/>
            <person name="Haft D.H."/>
            <person name="Sait M."/>
            <person name="Badger J."/>
            <person name="Barabote R.D."/>
            <person name="Bradley B."/>
            <person name="Brettin T.S."/>
            <person name="Brinkac L.M."/>
            <person name="Bruce D."/>
            <person name="Creasy T."/>
            <person name="Daugherty S.C."/>
            <person name="Davidsen T.M."/>
            <person name="DeBoy R.T."/>
            <person name="Detter J.C."/>
            <person name="Dodson R.J."/>
            <person name="Durkin A.S."/>
            <person name="Ganapathy A."/>
            <person name="Gwinn-Giglio M."/>
            <person name="Han C.S."/>
            <person name="Khouri H."/>
            <person name="Kiss H."/>
            <person name="Kothari S.P."/>
            <person name="Madupu R."/>
            <person name="Nelson K.E."/>
            <person name="Nelson W.C."/>
            <person name="Paulsen I."/>
            <person name="Penn K."/>
            <person name="Ren Q."/>
            <person name="Rosovitz M.J."/>
            <person name="Selengut J.D."/>
            <person name="Shrivastava S."/>
            <person name="Sullivan S.A."/>
            <person name="Tapia R."/>
            <person name="Thompson L.S."/>
            <person name="Watkins K.L."/>
            <person name="Yang Q."/>
            <person name="Yu C."/>
            <person name="Zafar N."/>
            <person name="Zhou L."/>
            <person name="Kuske C.R."/>
        </authorList>
    </citation>
    <scope>NUCLEOTIDE SEQUENCE [LARGE SCALE GENOMIC DNA]</scope>
    <source>
        <strain evidence="1 2">Ellin345</strain>
    </source>
</reference>
<dbReference type="HOGENOM" id="CLU_1358934_0_0_0"/>
<dbReference type="KEGG" id="aba:Acid345_3175"/>
<protein>
    <submittedName>
        <fullName evidence="1">Uncharacterized protein</fullName>
    </submittedName>
</protein>
<keyword evidence="2" id="KW-1185">Reference proteome</keyword>
<dbReference type="eggNOG" id="ENOG5030ND5">
    <property type="taxonomic scope" value="Bacteria"/>
</dbReference>
<dbReference type="EnsemblBacteria" id="ABF42176">
    <property type="protein sequence ID" value="ABF42176"/>
    <property type="gene ID" value="Acid345_3175"/>
</dbReference>
<dbReference type="OrthoDB" id="7775497at2"/>
<proteinExistence type="predicted"/>
<dbReference type="AlphaFoldDB" id="Q1ILS4"/>
<gene>
    <name evidence="1" type="ordered locus">Acid345_3175</name>
</gene>
<dbReference type="STRING" id="204669.Acid345_3175"/>
<dbReference type="EMBL" id="CP000360">
    <property type="protein sequence ID" value="ABF42176.1"/>
    <property type="molecule type" value="Genomic_DNA"/>
</dbReference>
<organism evidence="1 2">
    <name type="scientific">Koribacter versatilis (strain Ellin345)</name>
    <dbReference type="NCBI Taxonomy" id="204669"/>
    <lineage>
        <taxon>Bacteria</taxon>
        <taxon>Pseudomonadati</taxon>
        <taxon>Acidobacteriota</taxon>
        <taxon>Terriglobia</taxon>
        <taxon>Terriglobales</taxon>
        <taxon>Candidatus Korobacteraceae</taxon>
        <taxon>Candidatus Korobacter</taxon>
    </lineage>
</organism>
<accession>Q1ILS4</accession>
<dbReference type="Proteomes" id="UP000002432">
    <property type="component" value="Chromosome"/>
</dbReference>
<name>Q1ILS4_KORVE</name>